<dbReference type="Proteomes" id="UP000230557">
    <property type="component" value="Unassembled WGS sequence"/>
</dbReference>
<accession>A0A2H0VDV3</accession>
<evidence type="ECO:0000313" key="1">
    <source>
        <dbReference type="EMBL" id="PIR97266.1"/>
    </source>
</evidence>
<name>A0A2H0VDV3_9BACT</name>
<gene>
    <name evidence="1" type="ORF">COT91_02300</name>
</gene>
<dbReference type="Gene3D" id="3.40.50.300">
    <property type="entry name" value="P-loop containing nucleotide triphosphate hydrolases"/>
    <property type="match status" value="1"/>
</dbReference>
<evidence type="ECO:0000313" key="2">
    <source>
        <dbReference type="Proteomes" id="UP000230557"/>
    </source>
</evidence>
<reference evidence="2" key="1">
    <citation type="submission" date="2017-09" db="EMBL/GenBank/DDBJ databases">
        <title>Depth-based differentiation of microbial function through sediment-hosted aquifers and enrichment of novel symbionts in the deep terrestrial subsurface.</title>
        <authorList>
            <person name="Probst A.J."/>
            <person name="Ladd B."/>
            <person name="Jarett J.K."/>
            <person name="Geller-Mcgrath D.E."/>
            <person name="Sieber C.M.K."/>
            <person name="Emerson J.B."/>
            <person name="Anantharaman K."/>
            <person name="Thomas B.C."/>
            <person name="Malmstrom R."/>
            <person name="Stieglmeier M."/>
            <person name="Klingl A."/>
            <person name="Woyke T."/>
            <person name="Ryan C.M."/>
            <person name="Banfield J.F."/>
        </authorList>
    </citation>
    <scope>NUCLEOTIDE SEQUENCE [LARGE SCALE GENOMIC DNA]</scope>
</reference>
<evidence type="ECO:0008006" key="3">
    <source>
        <dbReference type="Google" id="ProtNLM"/>
    </source>
</evidence>
<dbReference type="InterPro" id="IPR027417">
    <property type="entry name" value="P-loop_NTPase"/>
</dbReference>
<protein>
    <recommendedName>
        <fullName evidence="3">Shikimate kinase</fullName>
    </recommendedName>
</protein>
<sequence>MSKYYITGISGTGKSTLAEELKKRGFFTIDIDIEKDLCCWRNKKPGRKLIISLASAAVW</sequence>
<dbReference type="AlphaFoldDB" id="A0A2H0VDV3"/>
<dbReference type="EMBL" id="PFAJ01000032">
    <property type="protein sequence ID" value="PIR97266.1"/>
    <property type="molecule type" value="Genomic_DNA"/>
</dbReference>
<organism evidence="1 2">
    <name type="scientific">Candidatus Doudnabacteria bacterium CG10_big_fil_rev_8_21_14_0_10_41_10</name>
    <dbReference type="NCBI Taxonomy" id="1974551"/>
    <lineage>
        <taxon>Bacteria</taxon>
        <taxon>Candidatus Doudnaibacteriota</taxon>
    </lineage>
</organism>
<comment type="caution">
    <text evidence="1">The sequence shown here is derived from an EMBL/GenBank/DDBJ whole genome shotgun (WGS) entry which is preliminary data.</text>
</comment>
<proteinExistence type="predicted"/>
<dbReference type="SUPFAM" id="SSF52540">
    <property type="entry name" value="P-loop containing nucleoside triphosphate hydrolases"/>
    <property type="match status" value="1"/>
</dbReference>
<dbReference type="Pfam" id="PF13238">
    <property type="entry name" value="AAA_18"/>
    <property type="match status" value="1"/>
</dbReference>